<gene>
    <name evidence="1" type="ORF">VTL71DRAFT_10563</name>
</gene>
<evidence type="ECO:0000313" key="1">
    <source>
        <dbReference type="EMBL" id="KAL2073239.1"/>
    </source>
</evidence>
<evidence type="ECO:0000313" key="2">
    <source>
        <dbReference type="Proteomes" id="UP001595075"/>
    </source>
</evidence>
<reference evidence="1 2" key="1">
    <citation type="journal article" date="2024" name="Commun. Biol.">
        <title>Comparative genomic analysis of thermophilic fungi reveals convergent evolutionary adaptations and gene losses.</title>
        <authorList>
            <person name="Steindorff A.S."/>
            <person name="Aguilar-Pontes M.V."/>
            <person name="Robinson A.J."/>
            <person name="Andreopoulos B."/>
            <person name="LaButti K."/>
            <person name="Kuo A."/>
            <person name="Mondo S."/>
            <person name="Riley R."/>
            <person name="Otillar R."/>
            <person name="Haridas S."/>
            <person name="Lipzen A."/>
            <person name="Grimwood J."/>
            <person name="Schmutz J."/>
            <person name="Clum A."/>
            <person name="Reid I.D."/>
            <person name="Moisan M.C."/>
            <person name="Butler G."/>
            <person name="Nguyen T.T.M."/>
            <person name="Dewar K."/>
            <person name="Conant G."/>
            <person name="Drula E."/>
            <person name="Henrissat B."/>
            <person name="Hansel C."/>
            <person name="Singer S."/>
            <person name="Hutchinson M.I."/>
            <person name="de Vries R.P."/>
            <person name="Natvig D.O."/>
            <person name="Powell A.J."/>
            <person name="Tsang A."/>
            <person name="Grigoriev I.V."/>
        </authorList>
    </citation>
    <scope>NUCLEOTIDE SEQUENCE [LARGE SCALE GENOMIC DNA]</scope>
    <source>
        <strain evidence="1 2">CBS 494.80</strain>
    </source>
</reference>
<sequence>MLDGFAEGEDMLGRPLQLTIASASVKTVCLGCEDQMLRIHSSDGELLGWTLYFPQFSSSPVFGTSDQEEAMIGSTRTQNTSACLDIRRSMVYRNSHLRLDYCVEAQHGILPVA</sequence>
<comment type="caution">
    <text evidence="1">The sequence shown here is derived from an EMBL/GenBank/DDBJ whole genome shotgun (WGS) entry which is preliminary data.</text>
</comment>
<protein>
    <submittedName>
        <fullName evidence="1">Uncharacterized protein</fullName>
    </submittedName>
</protein>
<organism evidence="1 2">
    <name type="scientific">Oculimacula yallundae</name>
    <dbReference type="NCBI Taxonomy" id="86028"/>
    <lineage>
        <taxon>Eukaryota</taxon>
        <taxon>Fungi</taxon>
        <taxon>Dikarya</taxon>
        <taxon>Ascomycota</taxon>
        <taxon>Pezizomycotina</taxon>
        <taxon>Leotiomycetes</taxon>
        <taxon>Helotiales</taxon>
        <taxon>Ploettnerulaceae</taxon>
        <taxon>Oculimacula</taxon>
    </lineage>
</organism>
<dbReference type="Proteomes" id="UP001595075">
    <property type="component" value="Unassembled WGS sequence"/>
</dbReference>
<proteinExistence type="predicted"/>
<dbReference type="EMBL" id="JAZHXI010000003">
    <property type="protein sequence ID" value="KAL2073239.1"/>
    <property type="molecule type" value="Genomic_DNA"/>
</dbReference>
<keyword evidence="2" id="KW-1185">Reference proteome</keyword>
<name>A0ABR4CTC9_9HELO</name>
<accession>A0ABR4CTC9</accession>